<dbReference type="InParanoid" id="A0A1S0TLJ7"/>
<protein>
    <submittedName>
        <fullName evidence="1">Uncharacterized protein</fullName>
    </submittedName>
</protein>
<dbReference type="AlphaFoldDB" id="A0A1S0TLJ7"/>
<evidence type="ECO:0000313" key="1">
    <source>
        <dbReference type="EMBL" id="EFO16201.1"/>
    </source>
</evidence>
<dbReference type="CTD" id="9949768"/>
<reference evidence="1" key="1">
    <citation type="submission" date="2012-04" db="EMBL/GenBank/DDBJ databases">
        <title>The Genome Sequence of Loa loa.</title>
        <authorList>
            <consortium name="The Broad Institute Genome Sequencing Platform"/>
            <consortium name="Broad Institute Genome Sequencing Center for Infectious Disease"/>
            <person name="Nutman T.B."/>
            <person name="Fink D.L."/>
            <person name="Russ C."/>
            <person name="Young S."/>
            <person name="Zeng Q."/>
            <person name="Gargeya S."/>
            <person name="Alvarado L."/>
            <person name="Berlin A."/>
            <person name="Chapman S.B."/>
            <person name="Chen Z."/>
            <person name="Freedman E."/>
            <person name="Gellesch M."/>
            <person name="Goldberg J."/>
            <person name="Griggs A."/>
            <person name="Gujja S."/>
            <person name="Heilman E.R."/>
            <person name="Heiman D."/>
            <person name="Howarth C."/>
            <person name="Mehta T."/>
            <person name="Neiman D."/>
            <person name="Pearson M."/>
            <person name="Roberts A."/>
            <person name="Saif S."/>
            <person name="Shea T."/>
            <person name="Shenoy N."/>
            <person name="Sisk P."/>
            <person name="Stolte C."/>
            <person name="Sykes S."/>
            <person name="White J."/>
            <person name="Yandava C."/>
            <person name="Haas B."/>
            <person name="Henn M.R."/>
            <person name="Nusbaum C."/>
            <person name="Birren B."/>
        </authorList>
    </citation>
    <scope>NUCLEOTIDE SEQUENCE [LARGE SCALE GENOMIC DNA]</scope>
</reference>
<accession>A0A1S0TLJ7</accession>
<gene>
    <name evidence="1" type="ORF">LOAG_12306</name>
</gene>
<dbReference type="RefSeq" id="XP_003147867.1">
    <property type="nucleotide sequence ID" value="XM_003147819.1"/>
</dbReference>
<organism evidence="1">
    <name type="scientific">Loa loa</name>
    <name type="common">Eye worm</name>
    <name type="synonym">Filaria loa</name>
    <dbReference type="NCBI Taxonomy" id="7209"/>
    <lineage>
        <taxon>Eukaryota</taxon>
        <taxon>Metazoa</taxon>
        <taxon>Ecdysozoa</taxon>
        <taxon>Nematoda</taxon>
        <taxon>Chromadorea</taxon>
        <taxon>Rhabditida</taxon>
        <taxon>Spirurina</taxon>
        <taxon>Spiruromorpha</taxon>
        <taxon>Filarioidea</taxon>
        <taxon>Onchocercidae</taxon>
        <taxon>Loa</taxon>
    </lineage>
</organism>
<dbReference type="EMBL" id="JH712508">
    <property type="protein sequence ID" value="EFO16201.1"/>
    <property type="molecule type" value="Genomic_DNA"/>
</dbReference>
<name>A0A1S0TLJ7_LOALO</name>
<proteinExistence type="predicted"/>
<dbReference type="GeneID" id="9949768"/>
<sequence>MKMSSDLTTFSGPLPVLSKQWFLRKRLLGRARYCRARLSPSWSILNGQCRKRCNAGSVVSSIPYHLIRHLIGQDIQINAPVGLPKFKLCSNKISTTTDRVMKSCKCTSDICYYLTQLRVHHQDYSDTYYTVYDSLDRQMV</sequence>
<dbReference type="KEGG" id="loa:LOAG_12306"/>